<feature type="compositionally biased region" description="Low complexity" evidence="1">
    <location>
        <begin position="238"/>
        <end position="264"/>
    </location>
</feature>
<evidence type="ECO:0000256" key="2">
    <source>
        <dbReference type="SAM" id="SignalP"/>
    </source>
</evidence>
<keyword evidence="4" id="KW-1185">Reference proteome</keyword>
<reference evidence="3 4" key="1">
    <citation type="submission" date="2024-01" db="EMBL/GenBank/DDBJ databases">
        <authorList>
            <person name="Allen C."/>
            <person name="Tagirdzhanova G."/>
        </authorList>
    </citation>
    <scope>NUCLEOTIDE SEQUENCE [LARGE SCALE GENOMIC DNA]</scope>
</reference>
<name>A0ABP0BMM9_9PEZI</name>
<keyword evidence="2" id="KW-0732">Signal</keyword>
<dbReference type="EMBL" id="CAWUHC010000031">
    <property type="protein sequence ID" value="CAK7220469.1"/>
    <property type="molecule type" value="Genomic_DNA"/>
</dbReference>
<protein>
    <recommendedName>
        <fullName evidence="5">Collagen-like protein mcl1</fullName>
    </recommendedName>
</protein>
<evidence type="ECO:0000313" key="4">
    <source>
        <dbReference type="Proteomes" id="UP001642406"/>
    </source>
</evidence>
<feature type="chain" id="PRO_5047397371" description="Collagen-like protein mcl1" evidence="2">
    <location>
        <begin position="22"/>
        <end position="286"/>
    </location>
</feature>
<sequence>MLMGIATVLLASVLFTSSVHAIPSPSPIPLPAPTPLPVPGVIAGIDGPATTTAYSDEVCKPPTVHPSDPLPPCVNIENIETLCYPNGTAPLYLAAHAQCMCRGSYFPEWNACRRCLSVHGQLSDRDLAFYESIASAASTSLCGFLAGGANGQPTTTPTAIFKDLFTSAQARLTSPTGAAETAASTLGSDVAPSNTDVGVYFTASGPEGPGSITGSATAATATGLALATGRPPLPPGAPGASSGTTATAASTTSSGSSRSGSATSAATRIRGSAAILMFTLGGSLLL</sequence>
<dbReference type="Proteomes" id="UP001642406">
    <property type="component" value="Unassembled WGS sequence"/>
</dbReference>
<accession>A0ABP0BMM9</accession>
<evidence type="ECO:0000256" key="1">
    <source>
        <dbReference type="SAM" id="MobiDB-lite"/>
    </source>
</evidence>
<proteinExistence type="predicted"/>
<evidence type="ECO:0008006" key="5">
    <source>
        <dbReference type="Google" id="ProtNLM"/>
    </source>
</evidence>
<feature type="region of interest" description="Disordered" evidence="1">
    <location>
        <begin position="226"/>
        <end position="264"/>
    </location>
</feature>
<feature type="signal peptide" evidence="2">
    <location>
        <begin position="1"/>
        <end position="21"/>
    </location>
</feature>
<organism evidence="3 4">
    <name type="scientific">Sporothrix bragantina</name>
    <dbReference type="NCBI Taxonomy" id="671064"/>
    <lineage>
        <taxon>Eukaryota</taxon>
        <taxon>Fungi</taxon>
        <taxon>Dikarya</taxon>
        <taxon>Ascomycota</taxon>
        <taxon>Pezizomycotina</taxon>
        <taxon>Sordariomycetes</taxon>
        <taxon>Sordariomycetidae</taxon>
        <taxon>Ophiostomatales</taxon>
        <taxon>Ophiostomataceae</taxon>
        <taxon>Sporothrix</taxon>
    </lineage>
</organism>
<gene>
    <name evidence="3" type="ORF">SBRCBS47491_004199</name>
</gene>
<comment type="caution">
    <text evidence="3">The sequence shown here is derived from an EMBL/GenBank/DDBJ whole genome shotgun (WGS) entry which is preliminary data.</text>
</comment>
<evidence type="ECO:0000313" key="3">
    <source>
        <dbReference type="EMBL" id="CAK7220469.1"/>
    </source>
</evidence>